<dbReference type="EMBL" id="BAABFT010000005">
    <property type="protein sequence ID" value="GAA4322390.1"/>
    <property type="molecule type" value="Genomic_DNA"/>
</dbReference>
<dbReference type="InterPro" id="IPR013780">
    <property type="entry name" value="Glyco_hydro_b"/>
</dbReference>
<dbReference type="InterPro" id="IPR039743">
    <property type="entry name" value="6GAL/EXGAL"/>
</dbReference>
<evidence type="ECO:0000313" key="4">
    <source>
        <dbReference type="Proteomes" id="UP001500582"/>
    </source>
</evidence>
<dbReference type="Gene3D" id="3.20.20.80">
    <property type="entry name" value="Glycosidases"/>
    <property type="match status" value="1"/>
</dbReference>
<reference evidence="4" key="1">
    <citation type="journal article" date="2019" name="Int. J. Syst. Evol. Microbiol.">
        <title>The Global Catalogue of Microorganisms (GCM) 10K type strain sequencing project: providing services to taxonomists for standard genome sequencing and annotation.</title>
        <authorList>
            <consortium name="The Broad Institute Genomics Platform"/>
            <consortium name="The Broad Institute Genome Sequencing Center for Infectious Disease"/>
            <person name="Wu L."/>
            <person name="Ma J."/>
        </authorList>
    </citation>
    <scope>NUCLEOTIDE SEQUENCE [LARGE SCALE GENOMIC DNA]</scope>
    <source>
        <strain evidence="4">JCM 17705</strain>
    </source>
</reference>
<keyword evidence="4" id="KW-1185">Reference proteome</keyword>
<dbReference type="InterPro" id="IPR017853">
    <property type="entry name" value="GH"/>
</dbReference>
<dbReference type="PANTHER" id="PTHR42767:SF1">
    <property type="entry name" value="ENDO-BETA-1,6-GALACTANASE-LIKE DOMAIN-CONTAINING PROTEIN"/>
    <property type="match status" value="1"/>
</dbReference>
<dbReference type="Gene3D" id="2.60.40.1180">
    <property type="entry name" value="Golgi alpha-mannosidase II"/>
    <property type="match status" value="1"/>
</dbReference>
<evidence type="ECO:0000313" key="3">
    <source>
        <dbReference type="EMBL" id="GAA4322390.1"/>
    </source>
</evidence>
<protein>
    <submittedName>
        <fullName evidence="3">Glycoside hydrolase family 30 protein</fullName>
    </submittedName>
</protein>
<evidence type="ECO:0000259" key="2">
    <source>
        <dbReference type="Pfam" id="PF14587"/>
    </source>
</evidence>
<sequence length="524" mass="58366">MKTLTSLLLSGVALFALTGNTRAQNTPTLILQIDAENKVQTIQNIGASGCWFSEGIGKYWPSEKKEKIAELLFSSEVDKGGNPQGIGLSAWRFNIGGGTAEQGDSSGIVDFRKRVESFLAPDGTYDWNKQAGYQWFLRKAKSYGVKELIAFSNTPPVQFTQNNRGFKTEKDYKANLKPDRYNDYAEFLATVIKHFDKEGLHFSYISPVNEPQWDWSNKPGQASQEGSPWANEDIHRVILALDASLAKNKLQTQILTTEAGMLTYLYSGKSASSSQIQAFFDNGSKYSLNNLKSVPKVIAGHSYFTDSGDSAIVAVRKNLADTARKYKVDFWQSEYSMLADGFREGTKNSRSAIDCALFLAKIIHHDITVANASAWHLWNSYEPGSAEKDTRYYLIALNPEKDYKNGEFTVTKNLWAMGNFSRFVRPGMQRLNTQRNDGIDLVKAAQDVMVSAYTGNNKLVIVAINYTNAPREIKPQLSNFKAIKSYRTYTTSAASDDNLKASAVEKANTAVTLKPRSITTIVFE</sequence>
<dbReference type="SUPFAM" id="SSF51011">
    <property type="entry name" value="Glycosyl hydrolase domain"/>
    <property type="match status" value="1"/>
</dbReference>
<feature type="chain" id="PRO_5046099931" evidence="1">
    <location>
        <begin position="24"/>
        <end position="524"/>
    </location>
</feature>
<dbReference type="RefSeq" id="WP_345211184.1">
    <property type="nucleotide sequence ID" value="NZ_BAABFT010000005.1"/>
</dbReference>
<dbReference type="Pfam" id="PF14587">
    <property type="entry name" value="Glyco_hydr_30_2"/>
    <property type="match status" value="1"/>
</dbReference>
<evidence type="ECO:0000256" key="1">
    <source>
        <dbReference type="SAM" id="SignalP"/>
    </source>
</evidence>
<proteinExistence type="predicted"/>
<keyword evidence="1" id="KW-0732">Signal</keyword>
<feature type="domain" description="Endo-beta-1,6-galactanase-like" evidence="2">
    <location>
        <begin position="31"/>
        <end position="383"/>
    </location>
</feature>
<feature type="signal peptide" evidence="1">
    <location>
        <begin position="1"/>
        <end position="23"/>
    </location>
</feature>
<dbReference type="GO" id="GO:0016787">
    <property type="term" value="F:hydrolase activity"/>
    <property type="evidence" value="ECO:0007669"/>
    <property type="project" value="UniProtKB-KW"/>
</dbReference>
<dbReference type="PANTHER" id="PTHR42767">
    <property type="entry name" value="ENDO-BETA-1,6-GALACTANASE"/>
    <property type="match status" value="1"/>
</dbReference>
<dbReference type="Proteomes" id="UP001500582">
    <property type="component" value="Unassembled WGS sequence"/>
</dbReference>
<name>A0ABP8GDJ7_9SPHI</name>
<accession>A0ABP8GDJ7</accession>
<gene>
    <name evidence="3" type="ORF">GCM10023149_22670</name>
</gene>
<dbReference type="SUPFAM" id="SSF51445">
    <property type="entry name" value="(Trans)glycosidases"/>
    <property type="match status" value="1"/>
</dbReference>
<keyword evidence="3" id="KW-0378">Hydrolase</keyword>
<organism evidence="3 4">
    <name type="scientific">Mucilaginibacter gynuensis</name>
    <dbReference type="NCBI Taxonomy" id="1302236"/>
    <lineage>
        <taxon>Bacteria</taxon>
        <taxon>Pseudomonadati</taxon>
        <taxon>Bacteroidota</taxon>
        <taxon>Sphingobacteriia</taxon>
        <taxon>Sphingobacteriales</taxon>
        <taxon>Sphingobacteriaceae</taxon>
        <taxon>Mucilaginibacter</taxon>
    </lineage>
</organism>
<dbReference type="InterPro" id="IPR039514">
    <property type="entry name" value="6GAL-like"/>
</dbReference>
<comment type="caution">
    <text evidence="3">The sequence shown here is derived from an EMBL/GenBank/DDBJ whole genome shotgun (WGS) entry which is preliminary data.</text>
</comment>